<dbReference type="SUPFAM" id="SSF57850">
    <property type="entry name" value="RING/U-box"/>
    <property type="match status" value="1"/>
</dbReference>
<evidence type="ECO:0000256" key="1">
    <source>
        <dbReference type="ARBA" id="ARBA00022771"/>
    </source>
</evidence>
<evidence type="ECO:0000256" key="3">
    <source>
        <dbReference type="PROSITE-ProRule" id="PRU00175"/>
    </source>
</evidence>
<keyword evidence="6" id="KW-1185">Reference proteome</keyword>
<dbReference type="EMBL" id="UYRR01013128">
    <property type="protein sequence ID" value="VDK26665.1"/>
    <property type="molecule type" value="Genomic_DNA"/>
</dbReference>
<protein>
    <submittedName>
        <fullName evidence="7">Zinc finger protein 598 (inferred by orthology to a human protein)</fullName>
    </submittedName>
</protein>
<dbReference type="Proteomes" id="UP000267096">
    <property type="component" value="Unassembled WGS sequence"/>
</dbReference>
<feature type="domain" description="RING-type" evidence="4">
    <location>
        <begin position="32"/>
        <end position="72"/>
    </location>
</feature>
<organism evidence="7">
    <name type="scientific">Anisakis simplex</name>
    <name type="common">Herring worm</name>
    <dbReference type="NCBI Taxonomy" id="6269"/>
    <lineage>
        <taxon>Eukaryota</taxon>
        <taxon>Metazoa</taxon>
        <taxon>Ecdysozoa</taxon>
        <taxon>Nematoda</taxon>
        <taxon>Chromadorea</taxon>
        <taxon>Rhabditida</taxon>
        <taxon>Spirurina</taxon>
        <taxon>Ascaridomorpha</taxon>
        <taxon>Ascaridoidea</taxon>
        <taxon>Anisakidae</taxon>
        <taxon>Anisakis</taxon>
        <taxon>Anisakis simplex complex</taxon>
    </lineage>
</organism>
<evidence type="ECO:0000256" key="2">
    <source>
        <dbReference type="ARBA" id="ARBA00022833"/>
    </source>
</evidence>
<evidence type="ECO:0000313" key="6">
    <source>
        <dbReference type="Proteomes" id="UP000267096"/>
    </source>
</evidence>
<dbReference type="WBParaSite" id="ASIM_0000641601-mRNA-1">
    <property type="protein sequence ID" value="ASIM_0000641601-mRNA-1"/>
    <property type="gene ID" value="ASIM_0000641601"/>
</dbReference>
<dbReference type="PROSITE" id="PS50089">
    <property type="entry name" value="ZF_RING_2"/>
    <property type="match status" value="1"/>
</dbReference>
<dbReference type="OrthoDB" id="3838338at2759"/>
<keyword evidence="1 3" id="KW-0479">Metal-binding</keyword>
<evidence type="ECO:0000313" key="7">
    <source>
        <dbReference type="WBParaSite" id="ASIM_0000641601-mRNA-1"/>
    </source>
</evidence>
<accession>A0A0M3JFL4</accession>
<keyword evidence="2" id="KW-0862">Zinc</keyword>
<proteinExistence type="predicted"/>
<reference evidence="5 6" key="2">
    <citation type="submission" date="2018-11" db="EMBL/GenBank/DDBJ databases">
        <authorList>
            <consortium name="Pathogen Informatics"/>
        </authorList>
    </citation>
    <scope>NUCLEOTIDE SEQUENCE [LARGE SCALE GENOMIC DNA]</scope>
</reference>
<reference evidence="7" key="1">
    <citation type="submission" date="2017-02" db="UniProtKB">
        <authorList>
            <consortium name="WormBaseParasite"/>
        </authorList>
    </citation>
    <scope>IDENTIFICATION</scope>
</reference>
<dbReference type="InterPro" id="IPR013083">
    <property type="entry name" value="Znf_RING/FYVE/PHD"/>
</dbReference>
<gene>
    <name evidence="5" type="ORF">ASIM_LOCUS6196</name>
</gene>
<dbReference type="Gene3D" id="3.30.40.10">
    <property type="entry name" value="Zinc/RING finger domain, C3HC4 (zinc finger)"/>
    <property type="match status" value="1"/>
</dbReference>
<evidence type="ECO:0000259" key="4">
    <source>
        <dbReference type="PROSITE" id="PS50089"/>
    </source>
</evidence>
<dbReference type="InterPro" id="IPR001841">
    <property type="entry name" value="Znf_RING"/>
</dbReference>
<sequence>MMSLDECKHLLNIAPGRSHHGRIKMEGAIMECDICCRESDLFAIGECLHPLCMECGIRLRILSKTDSCPKCRATIETVRVRCFGFFCRD</sequence>
<name>A0A0M3JFL4_ANISI</name>
<evidence type="ECO:0000313" key="5">
    <source>
        <dbReference type="EMBL" id="VDK26665.1"/>
    </source>
</evidence>
<keyword evidence="1 3" id="KW-0863">Zinc-finger</keyword>
<dbReference type="Pfam" id="PF25447">
    <property type="entry name" value="RING_ZNF598"/>
    <property type="match status" value="1"/>
</dbReference>
<dbReference type="AlphaFoldDB" id="A0A0M3JFL4"/>
<dbReference type="GO" id="GO:0008270">
    <property type="term" value="F:zinc ion binding"/>
    <property type="evidence" value="ECO:0007669"/>
    <property type="project" value="UniProtKB-KW"/>
</dbReference>